<accession>A0A9X3N5H6</accession>
<keyword evidence="2" id="KW-0560">Oxidoreductase</keyword>
<dbReference type="CDD" id="cd05233">
    <property type="entry name" value="SDR_c"/>
    <property type="match status" value="1"/>
</dbReference>
<name>A0A9X3N5H6_9ACTN</name>
<protein>
    <submittedName>
        <fullName evidence="3">SDR family oxidoreductase</fullName>
    </submittedName>
</protein>
<dbReference type="GO" id="GO:0016491">
    <property type="term" value="F:oxidoreductase activity"/>
    <property type="evidence" value="ECO:0007669"/>
    <property type="project" value="UniProtKB-KW"/>
</dbReference>
<dbReference type="InterPro" id="IPR036291">
    <property type="entry name" value="NAD(P)-bd_dom_sf"/>
</dbReference>
<comment type="caution">
    <text evidence="3">The sequence shown here is derived from an EMBL/GenBank/DDBJ whole genome shotgun (WGS) entry which is preliminary data.</text>
</comment>
<dbReference type="PANTHER" id="PTHR43639:SF1">
    <property type="entry name" value="SHORT-CHAIN DEHYDROGENASE_REDUCTASE FAMILY PROTEIN"/>
    <property type="match status" value="1"/>
</dbReference>
<evidence type="ECO:0000313" key="4">
    <source>
        <dbReference type="Proteomes" id="UP001149140"/>
    </source>
</evidence>
<proteinExistence type="inferred from homology"/>
<dbReference type="EMBL" id="JAPDOD010000082">
    <property type="protein sequence ID" value="MDA0166972.1"/>
    <property type="molecule type" value="Genomic_DNA"/>
</dbReference>
<organism evidence="3 4">
    <name type="scientific">Solirubrobacter ginsenosidimutans</name>
    <dbReference type="NCBI Taxonomy" id="490573"/>
    <lineage>
        <taxon>Bacteria</taxon>
        <taxon>Bacillati</taxon>
        <taxon>Actinomycetota</taxon>
        <taxon>Thermoleophilia</taxon>
        <taxon>Solirubrobacterales</taxon>
        <taxon>Solirubrobacteraceae</taxon>
        <taxon>Solirubrobacter</taxon>
    </lineage>
</organism>
<evidence type="ECO:0000256" key="1">
    <source>
        <dbReference type="ARBA" id="ARBA00006484"/>
    </source>
</evidence>
<dbReference type="PRINTS" id="PR00081">
    <property type="entry name" value="GDHRDH"/>
</dbReference>
<dbReference type="RefSeq" id="WP_270046225.1">
    <property type="nucleotide sequence ID" value="NZ_JAPDOD010000082.1"/>
</dbReference>
<dbReference type="Pfam" id="PF00106">
    <property type="entry name" value="adh_short"/>
    <property type="match status" value="1"/>
</dbReference>
<dbReference type="Gene3D" id="3.40.50.720">
    <property type="entry name" value="NAD(P)-binding Rossmann-like Domain"/>
    <property type="match status" value="1"/>
</dbReference>
<comment type="similarity">
    <text evidence="1">Belongs to the short-chain dehydrogenases/reductases (SDR) family.</text>
</comment>
<dbReference type="PANTHER" id="PTHR43639">
    <property type="entry name" value="OXIDOREDUCTASE, SHORT-CHAIN DEHYDROGENASE/REDUCTASE FAMILY (AFU_ORTHOLOGUE AFUA_5G02870)"/>
    <property type="match status" value="1"/>
</dbReference>
<evidence type="ECO:0000313" key="3">
    <source>
        <dbReference type="EMBL" id="MDA0166972.1"/>
    </source>
</evidence>
<dbReference type="SUPFAM" id="SSF51735">
    <property type="entry name" value="NAD(P)-binding Rossmann-fold domains"/>
    <property type="match status" value="1"/>
</dbReference>
<dbReference type="InterPro" id="IPR002347">
    <property type="entry name" value="SDR_fam"/>
</dbReference>
<dbReference type="Proteomes" id="UP001149140">
    <property type="component" value="Unassembled WGS sequence"/>
</dbReference>
<sequence length="230" mass="22999">MTFSPTAIVTGASRGLGRGIALQLVAAGYTVIAAARTAPEIDGAVNVAADVTTEAGIAALLRERSAGIALLVNNAAAPPVLDSLEDLTPERFRLGFEVDVFGALALTQAAAPYLDGGTVVNVISAKGGTPAGPAHLSVSPSQSALTALTRNLAVIMAPQVTVHGLMPALTPAGGTGVIAAPALGVTFGDVTLTAEQVGDAVLALTEEREPGIWFVDANQLSMVTSVPIGV</sequence>
<reference evidence="3" key="1">
    <citation type="submission" date="2022-10" db="EMBL/GenBank/DDBJ databases">
        <title>The WGS of Solirubrobacter ginsenosidimutans DSM 21036.</title>
        <authorList>
            <person name="Jiang Z."/>
        </authorList>
    </citation>
    <scope>NUCLEOTIDE SEQUENCE</scope>
    <source>
        <strain evidence="3">DSM 21036</strain>
    </source>
</reference>
<keyword evidence="4" id="KW-1185">Reference proteome</keyword>
<gene>
    <name evidence="3" type="ORF">OM076_42320</name>
</gene>
<dbReference type="AlphaFoldDB" id="A0A9X3N5H6"/>
<evidence type="ECO:0000256" key="2">
    <source>
        <dbReference type="ARBA" id="ARBA00023002"/>
    </source>
</evidence>